<reference evidence="5 6" key="1">
    <citation type="submission" date="2018-08" db="EMBL/GenBank/DDBJ databases">
        <title>Henriciella mobilis sp. nov., isolated from seawater.</title>
        <authorList>
            <person name="Cheng H."/>
            <person name="Wu Y.-H."/>
            <person name="Xu X.-W."/>
            <person name="Guo L.-L."/>
        </authorList>
    </citation>
    <scope>NUCLEOTIDE SEQUENCE [LARGE SCALE GENOMIC DNA]</scope>
    <source>
        <strain evidence="5 6">CCUG66934</strain>
    </source>
</reference>
<gene>
    <name evidence="5" type="ORF">D1224_14750</name>
</gene>
<dbReference type="EMBL" id="QWGB01000014">
    <property type="protein sequence ID" value="RIJ20382.1"/>
    <property type="molecule type" value="Genomic_DNA"/>
</dbReference>
<keyword evidence="1" id="KW-1188">Viral release from host cell</keyword>
<proteinExistence type="predicted"/>
<accession>A0A399QRU0</accession>
<evidence type="ECO:0000259" key="4">
    <source>
        <dbReference type="Pfam" id="PF04586"/>
    </source>
</evidence>
<dbReference type="InterPro" id="IPR054613">
    <property type="entry name" value="Peptidase_S78_dom"/>
</dbReference>
<dbReference type="AlphaFoldDB" id="A0A399QRU0"/>
<dbReference type="RefSeq" id="WP_119380699.1">
    <property type="nucleotide sequence ID" value="NZ_QWGB01000014.1"/>
</dbReference>
<comment type="caution">
    <text evidence="5">The sequence shown here is derived from an EMBL/GenBank/DDBJ whole genome shotgun (WGS) entry which is preliminary data.</text>
</comment>
<protein>
    <submittedName>
        <fullName evidence="5">HK97 family phage prohead protease</fullName>
    </submittedName>
</protein>
<evidence type="ECO:0000313" key="5">
    <source>
        <dbReference type="EMBL" id="RIJ20382.1"/>
    </source>
</evidence>
<dbReference type="Pfam" id="PF04586">
    <property type="entry name" value="Peptidase_S78"/>
    <property type="match status" value="1"/>
</dbReference>
<evidence type="ECO:0000256" key="2">
    <source>
        <dbReference type="ARBA" id="ARBA00022670"/>
    </source>
</evidence>
<evidence type="ECO:0000256" key="3">
    <source>
        <dbReference type="ARBA" id="ARBA00022801"/>
    </source>
</evidence>
<keyword evidence="2 5" id="KW-0645">Protease</keyword>
<dbReference type="Proteomes" id="UP000265431">
    <property type="component" value="Unassembled WGS sequence"/>
</dbReference>
<evidence type="ECO:0000313" key="6">
    <source>
        <dbReference type="Proteomes" id="UP000265431"/>
    </source>
</evidence>
<keyword evidence="3" id="KW-0378">Hydrolase</keyword>
<dbReference type="SUPFAM" id="SSF50789">
    <property type="entry name" value="Herpes virus serine proteinase, assemblin"/>
    <property type="match status" value="1"/>
</dbReference>
<dbReference type="OrthoDB" id="9804926at2"/>
<name>A0A399QRU0_9PROT</name>
<feature type="domain" description="Prohead serine protease" evidence="4">
    <location>
        <begin position="8"/>
        <end position="124"/>
    </location>
</feature>
<organism evidence="5 6">
    <name type="scientific">Henriciella barbarensis</name>
    <dbReference type="NCBI Taxonomy" id="86342"/>
    <lineage>
        <taxon>Bacteria</taxon>
        <taxon>Pseudomonadati</taxon>
        <taxon>Pseudomonadota</taxon>
        <taxon>Alphaproteobacteria</taxon>
        <taxon>Hyphomonadales</taxon>
        <taxon>Hyphomonadaceae</taxon>
        <taxon>Henriciella</taxon>
    </lineage>
</organism>
<sequence>MRSAPFLVEGYAALFGAPDLSGDVVRAGAFARSLRAGAVPMLLQHRSGAVAGHWTRMMEDGRGLFVRGLIDGEVTMRAVTAGLCGLSIGFRARLWKPRPEGGRDLIDIDLVEISLVAAPMQPLARFTQIGGAARAA</sequence>
<dbReference type="GO" id="GO:0008233">
    <property type="term" value="F:peptidase activity"/>
    <property type="evidence" value="ECO:0007669"/>
    <property type="project" value="UniProtKB-KW"/>
</dbReference>
<evidence type="ECO:0000256" key="1">
    <source>
        <dbReference type="ARBA" id="ARBA00022612"/>
    </source>
</evidence>
<dbReference type="GO" id="GO:0006508">
    <property type="term" value="P:proteolysis"/>
    <property type="evidence" value="ECO:0007669"/>
    <property type="project" value="UniProtKB-KW"/>
</dbReference>
<keyword evidence="6" id="KW-1185">Reference proteome</keyword>